<comment type="caution">
    <text evidence="2">The sequence shown here is derived from an EMBL/GenBank/DDBJ whole genome shotgun (WGS) entry which is preliminary data.</text>
</comment>
<keyword evidence="3" id="KW-1185">Reference proteome</keyword>
<name>A0AAV0GZV5_9ROSI</name>
<evidence type="ECO:0000313" key="2">
    <source>
        <dbReference type="EMBL" id="CAI0377600.1"/>
    </source>
</evidence>
<dbReference type="Proteomes" id="UP001154282">
    <property type="component" value="Unassembled WGS sequence"/>
</dbReference>
<organism evidence="2 3">
    <name type="scientific">Linum tenue</name>
    <dbReference type="NCBI Taxonomy" id="586396"/>
    <lineage>
        <taxon>Eukaryota</taxon>
        <taxon>Viridiplantae</taxon>
        <taxon>Streptophyta</taxon>
        <taxon>Embryophyta</taxon>
        <taxon>Tracheophyta</taxon>
        <taxon>Spermatophyta</taxon>
        <taxon>Magnoliopsida</taxon>
        <taxon>eudicotyledons</taxon>
        <taxon>Gunneridae</taxon>
        <taxon>Pentapetalae</taxon>
        <taxon>rosids</taxon>
        <taxon>fabids</taxon>
        <taxon>Malpighiales</taxon>
        <taxon>Linaceae</taxon>
        <taxon>Linum</taxon>
    </lineage>
</organism>
<proteinExistence type="predicted"/>
<sequence length="104" mass="11302">MARSLANTNRLSDLTIHFTAPNPCPCSEGLISSNRQTSSVSNSLSSVKAPHPSPRFKPPRSLQENRITHSPPLLLLESLTFIWLQFGLRYLLANSPGCSAAQSA</sequence>
<dbReference type="AlphaFoldDB" id="A0AAV0GZV5"/>
<reference evidence="2" key="1">
    <citation type="submission" date="2022-08" db="EMBL/GenBank/DDBJ databases">
        <authorList>
            <person name="Gutierrez-Valencia J."/>
        </authorList>
    </citation>
    <scope>NUCLEOTIDE SEQUENCE</scope>
</reference>
<evidence type="ECO:0000313" key="3">
    <source>
        <dbReference type="Proteomes" id="UP001154282"/>
    </source>
</evidence>
<feature type="region of interest" description="Disordered" evidence="1">
    <location>
        <begin position="29"/>
        <end position="64"/>
    </location>
</feature>
<evidence type="ECO:0000256" key="1">
    <source>
        <dbReference type="SAM" id="MobiDB-lite"/>
    </source>
</evidence>
<protein>
    <submittedName>
        <fullName evidence="2">Uncharacterized protein</fullName>
    </submittedName>
</protein>
<feature type="compositionally biased region" description="Low complexity" evidence="1">
    <location>
        <begin position="32"/>
        <end position="46"/>
    </location>
</feature>
<dbReference type="EMBL" id="CAMGYJ010000002">
    <property type="protein sequence ID" value="CAI0377600.1"/>
    <property type="molecule type" value="Genomic_DNA"/>
</dbReference>
<accession>A0AAV0GZV5</accession>
<gene>
    <name evidence="2" type="ORF">LITE_LOCUS1518</name>
</gene>